<dbReference type="EMBL" id="MKJU01000028">
    <property type="protein sequence ID" value="OHU89638.1"/>
    <property type="molecule type" value="Genomic_DNA"/>
</dbReference>
<dbReference type="Pfam" id="PF01841">
    <property type="entry name" value="Transglut_core"/>
    <property type="match status" value="1"/>
</dbReference>
<dbReference type="Proteomes" id="UP000179786">
    <property type="component" value="Unassembled WGS sequence"/>
</dbReference>
<proteinExistence type="predicted"/>
<keyword evidence="3" id="KW-1185">Reference proteome</keyword>
<comment type="caution">
    <text evidence="2">The sequence shown here is derived from an EMBL/GenBank/DDBJ whole genome shotgun (WGS) entry which is preliminary data.</text>
</comment>
<evidence type="ECO:0000259" key="1">
    <source>
        <dbReference type="Pfam" id="PF01841"/>
    </source>
</evidence>
<organism evidence="2 3">
    <name type="scientific">Pseudoalteromonas amylolytica</name>
    <dbReference type="NCBI Taxonomy" id="1859457"/>
    <lineage>
        <taxon>Bacteria</taxon>
        <taxon>Pseudomonadati</taxon>
        <taxon>Pseudomonadota</taxon>
        <taxon>Gammaproteobacteria</taxon>
        <taxon>Alteromonadales</taxon>
        <taxon>Pseudoalteromonadaceae</taxon>
        <taxon>Pseudoalteromonas</taxon>
    </lineage>
</organism>
<feature type="domain" description="Transglutaminase-like" evidence="1">
    <location>
        <begin position="34"/>
        <end position="132"/>
    </location>
</feature>
<dbReference type="RefSeq" id="WP_070986266.1">
    <property type="nucleotide sequence ID" value="NZ_MKJU01000028.1"/>
</dbReference>
<accession>A0A1S1MN61</accession>
<dbReference type="InterPro" id="IPR002931">
    <property type="entry name" value="Transglutaminase-like"/>
</dbReference>
<reference evidence="2 3" key="1">
    <citation type="submission" date="2016-09" db="EMBL/GenBank/DDBJ databases">
        <title>Pseudoalteromonas amylolytica sp. nov., isolated from the surface seawater.</title>
        <authorList>
            <person name="Wu Y.-H."/>
            <person name="Cheng H."/>
            <person name="Jin X.-B."/>
            <person name="Wang C.-S."/>
            <person name="Xu X.-W."/>
        </authorList>
    </citation>
    <scope>NUCLEOTIDE SEQUENCE [LARGE SCALE GENOMIC DNA]</scope>
    <source>
        <strain evidence="2 3">JW1</strain>
    </source>
</reference>
<dbReference type="AlphaFoldDB" id="A0A1S1MN61"/>
<sequence>MQEFLVHTPLLDFNHPDIQQLIESRRWHTLEKPAALKAIYDFVKDEVFFGYSATDSLTASEVLQQGYGQCNTKGTLLMALLRAVGIPCRLQGFVISNDLKQGVMPTWILMLAPKTIIHSWVEVYINDHWLELEGYIIDNAYLKAIQQRFKHHHGPFKGFGIATPCLQKPDNEFVGNHTYIQRDSIIKSLGFFTVPDSFYHRFSNLTGIKKWLYQHWLRHVINRRIKRIRAGL</sequence>
<dbReference type="Gene3D" id="3.10.620.30">
    <property type="match status" value="1"/>
</dbReference>
<name>A0A1S1MN61_9GAMM</name>
<protein>
    <submittedName>
        <fullName evidence="2">Transglutaminase</fullName>
    </submittedName>
</protein>
<evidence type="ECO:0000313" key="2">
    <source>
        <dbReference type="EMBL" id="OHU89638.1"/>
    </source>
</evidence>
<dbReference type="SUPFAM" id="SSF54001">
    <property type="entry name" value="Cysteine proteinases"/>
    <property type="match status" value="1"/>
</dbReference>
<gene>
    <name evidence="2" type="ORF">BET10_16055</name>
</gene>
<dbReference type="PANTHER" id="PTHR33490">
    <property type="entry name" value="BLR5614 PROTEIN-RELATED"/>
    <property type="match status" value="1"/>
</dbReference>
<dbReference type="OrthoDB" id="5438043at2"/>
<dbReference type="STRING" id="1859457.BET10_16055"/>
<evidence type="ECO:0000313" key="3">
    <source>
        <dbReference type="Proteomes" id="UP000179786"/>
    </source>
</evidence>
<dbReference type="InterPro" id="IPR038765">
    <property type="entry name" value="Papain-like_cys_pep_sf"/>
</dbReference>